<dbReference type="Pfam" id="PF00072">
    <property type="entry name" value="Response_reg"/>
    <property type="match status" value="1"/>
</dbReference>
<keyword evidence="3" id="KW-0805">Transcription regulation</keyword>
<evidence type="ECO:0000256" key="1">
    <source>
        <dbReference type="ARBA" id="ARBA00022553"/>
    </source>
</evidence>
<evidence type="ECO:0000256" key="6">
    <source>
        <dbReference type="PROSITE-ProRule" id="PRU00169"/>
    </source>
</evidence>
<dbReference type="SUPFAM" id="SSF52172">
    <property type="entry name" value="CheY-like"/>
    <property type="match status" value="1"/>
</dbReference>
<dbReference type="PROSITE" id="PS50110">
    <property type="entry name" value="RESPONSE_REGULATORY"/>
    <property type="match status" value="1"/>
</dbReference>
<organism evidence="8 9">
    <name type="scientific">Arsenicicoccus piscis</name>
    <dbReference type="NCBI Taxonomy" id="673954"/>
    <lineage>
        <taxon>Bacteria</taxon>
        <taxon>Bacillati</taxon>
        <taxon>Actinomycetota</taxon>
        <taxon>Actinomycetes</taxon>
        <taxon>Micrococcales</taxon>
        <taxon>Intrasporangiaceae</taxon>
        <taxon>Arsenicicoccus</taxon>
    </lineage>
</organism>
<comment type="caution">
    <text evidence="8">The sequence shown here is derived from an EMBL/GenBank/DDBJ whole genome shotgun (WGS) entry which is preliminary data.</text>
</comment>
<gene>
    <name evidence="8" type="ORF">GCM10025862_20550</name>
</gene>
<evidence type="ECO:0000313" key="8">
    <source>
        <dbReference type="EMBL" id="GMA20034.1"/>
    </source>
</evidence>
<feature type="modified residue" description="4-aspartylphosphate" evidence="6">
    <location>
        <position position="25"/>
    </location>
</feature>
<dbReference type="InterPro" id="IPR039420">
    <property type="entry name" value="WalR-like"/>
</dbReference>
<evidence type="ECO:0000256" key="3">
    <source>
        <dbReference type="ARBA" id="ARBA00023015"/>
    </source>
</evidence>
<reference evidence="9" key="1">
    <citation type="journal article" date="2019" name="Int. J. Syst. Evol. Microbiol.">
        <title>The Global Catalogue of Microorganisms (GCM) 10K type strain sequencing project: providing services to taxonomists for standard genome sequencing and annotation.</title>
        <authorList>
            <consortium name="The Broad Institute Genomics Platform"/>
            <consortium name="The Broad Institute Genome Sequencing Center for Infectious Disease"/>
            <person name="Wu L."/>
            <person name="Ma J."/>
        </authorList>
    </citation>
    <scope>NUCLEOTIDE SEQUENCE [LARGE SCALE GENOMIC DNA]</scope>
    <source>
        <strain evidence="9">NBRC 105830</strain>
    </source>
</reference>
<dbReference type="Proteomes" id="UP001157109">
    <property type="component" value="Unassembled WGS sequence"/>
</dbReference>
<evidence type="ECO:0000256" key="2">
    <source>
        <dbReference type="ARBA" id="ARBA00023012"/>
    </source>
</evidence>
<evidence type="ECO:0000259" key="7">
    <source>
        <dbReference type="PROSITE" id="PS50110"/>
    </source>
</evidence>
<evidence type="ECO:0000313" key="9">
    <source>
        <dbReference type="Proteomes" id="UP001157109"/>
    </source>
</evidence>
<keyword evidence="1 6" id="KW-0597">Phosphoprotein</keyword>
<dbReference type="InterPro" id="IPR001789">
    <property type="entry name" value="Sig_transdc_resp-reg_receiver"/>
</dbReference>
<name>A0ABQ6HNK4_9MICO</name>
<keyword evidence="2" id="KW-0902">Two-component regulatory system</keyword>
<dbReference type="PANTHER" id="PTHR48111:SF21">
    <property type="entry name" value="DNA-BINDING DUAL MASTER TRANSCRIPTIONAL REGULATOR RPAA"/>
    <property type="match status" value="1"/>
</dbReference>
<feature type="domain" description="Response regulatory" evidence="7">
    <location>
        <begin position="1"/>
        <end position="89"/>
    </location>
</feature>
<evidence type="ECO:0000256" key="5">
    <source>
        <dbReference type="ARBA" id="ARBA00023163"/>
    </source>
</evidence>
<dbReference type="InterPro" id="IPR011006">
    <property type="entry name" value="CheY-like_superfamily"/>
</dbReference>
<dbReference type="Gene3D" id="3.40.50.2300">
    <property type="match status" value="1"/>
</dbReference>
<dbReference type="CDD" id="cd17574">
    <property type="entry name" value="REC_OmpR"/>
    <property type="match status" value="1"/>
</dbReference>
<accession>A0ABQ6HNK4</accession>
<dbReference type="PANTHER" id="PTHR48111">
    <property type="entry name" value="REGULATOR OF RPOS"/>
    <property type="match status" value="1"/>
</dbReference>
<proteinExistence type="predicted"/>
<dbReference type="RefSeq" id="WP_338155648.1">
    <property type="nucleotide sequence ID" value="NZ_BSUJ01000001.1"/>
</dbReference>
<keyword evidence="9" id="KW-1185">Reference proteome</keyword>
<keyword evidence="5" id="KW-0804">Transcription</keyword>
<dbReference type="EMBL" id="BSUJ01000001">
    <property type="protein sequence ID" value="GMA20034.1"/>
    <property type="molecule type" value="Genomic_DNA"/>
</dbReference>
<evidence type="ECO:0000256" key="4">
    <source>
        <dbReference type="ARBA" id="ARBA00023125"/>
    </source>
</evidence>
<dbReference type="SMART" id="SM00448">
    <property type="entry name" value="REC"/>
    <property type="match status" value="1"/>
</dbReference>
<protein>
    <recommendedName>
        <fullName evidence="7">Response regulatory domain-containing protein</fullName>
    </recommendedName>
</protein>
<sequence length="134" mass="14400">MTTAADGLQGRAALRRVEPDIVLLDVMMPFVDGFTLCREIRSRSTVPIIMLTARSDSVDVVQGLEAGADDYVTKPFDPMVLVARMRAVLRRGPVDPTAGSQHHRSAVGDLVVDHEALEVSIGGSGSTSRRPRCG</sequence>
<keyword evidence="4" id="KW-0238">DNA-binding</keyword>